<keyword evidence="2" id="KW-0732">Signal</keyword>
<dbReference type="EMBL" id="KQ459586">
    <property type="protein sequence ID" value="KPI97779.1"/>
    <property type="molecule type" value="Genomic_DNA"/>
</dbReference>
<dbReference type="PROSITE" id="PS00233">
    <property type="entry name" value="CHIT_BIND_RR_1"/>
    <property type="match status" value="1"/>
</dbReference>
<accession>A0A194PYF2</accession>
<evidence type="ECO:0000256" key="4">
    <source>
        <dbReference type="SAM" id="MobiDB-lite"/>
    </source>
</evidence>
<evidence type="ECO:0000256" key="5">
    <source>
        <dbReference type="SAM" id="Phobius"/>
    </source>
</evidence>
<reference evidence="6 7" key="1">
    <citation type="journal article" date="2015" name="Nat. Commun.">
        <title>Outbred genome sequencing and CRISPR/Cas9 gene editing in butterflies.</title>
        <authorList>
            <person name="Li X."/>
            <person name="Fan D."/>
            <person name="Zhang W."/>
            <person name="Liu G."/>
            <person name="Zhang L."/>
            <person name="Zhao L."/>
            <person name="Fang X."/>
            <person name="Chen L."/>
            <person name="Dong Y."/>
            <person name="Chen Y."/>
            <person name="Ding Y."/>
            <person name="Zhao R."/>
            <person name="Feng M."/>
            <person name="Zhu Y."/>
            <person name="Feng Y."/>
            <person name="Jiang X."/>
            <person name="Zhu D."/>
            <person name="Xiang H."/>
            <person name="Feng X."/>
            <person name="Li S."/>
            <person name="Wang J."/>
            <person name="Zhang G."/>
            <person name="Kronforst M.R."/>
            <person name="Wang W."/>
        </authorList>
    </citation>
    <scope>NUCLEOTIDE SEQUENCE [LARGE SCALE GENOMIC DNA]</scope>
    <source>
        <strain evidence="6">Ya'a_city_454_Px</strain>
        <tissue evidence="6">Whole body</tissue>
    </source>
</reference>
<evidence type="ECO:0000313" key="7">
    <source>
        <dbReference type="Proteomes" id="UP000053268"/>
    </source>
</evidence>
<dbReference type="AlphaFoldDB" id="A0A194PYF2"/>
<dbReference type="PANTHER" id="PTHR12236">
    <property type="entry name" value="STRUCTURAL CONTITUENT OF CUTICLE"/>
    <property type="match status" value="1"/>
</dbReference>
<dbReference type="PANTHER" id="PTHR12236:SF75">
    <property type="entry name" value="CUTICULAR PROTEIN 62BB, ISOFORM A"/>
    <property type="match status" value="1"/>
</dbReference>
<dbReference type="InterPro" id="IPR031311">
    <property type="entry name" value="CHIT_BIND_RR_consensus"/>
</dbReference>
<name>A0A194PYF2_PAPXU</name>
<dbReference type="Proteomes" id="UP000053268">
    <property type="component" value="Unassembled WGS sequence"/>
</dbReference>
<feature type="transmembrane region" description="Helical" evidence="5">
    <location>
        <begin position="167"/>
        <end position="195"/>
    </location>
</feature>
<protein>
    <submittedName>
        <fullName evidence="6">Cuticle protein 18.6, isoform B</fullName>
    </submittedName>
</protein>
<gene>
    <name evidence="6" type="ORF">RR46_10900</name>
</gene>
<evidence type="ECO:0000256" key="1">
    <source>
        <dbReference type="ARBA" id="ARBA00022460"/>
    </source>
</evidence>
<dbReference type="InterPro" id="IPR051217">
    <property type="entry name" value="Insect_Cuticle_Struc_Prot"/>
</dbReference>
<dbReference type="GO" id="GO:0042302">
    <property type="term" value="F:structural constituent of cuticle"/>
    <property type="evidence" value="ECO:0007669"/>
    <property type="project" value="UniProtKB-UniRule"/>
</dbReference>
<evidence type="ECO:0000256" key="3">
    <source>
        <dbReference type="PROSITE-ProRule" id="PRU00497"/>
    </source>
</evidence>
<evidence type="ECO:0000256" key="2">
    <source>
        <dbReference type="ARBA" id="ARBA00022729"/>
    </source>
</evidence>
<keyword evidence="1 3" id="KW-0193">Cuticle</keyword>
<feature type="compositionally biased region" description="Basic and acidic residues" evidence="4">
    <location>
        <begin position="94"/>
        <end position="109"/>
    </location>
</feature>
<dbReference type="Pfam" id="PF00379">
    <property type="entry name" value="Chitin_bind_4"/>
    <property type="match status" value="3"/>
</dbReference>
<dbReference type="PROSITE" id="PS51155">
    <property type="entry name" value="CHIT_BIND_RR_2"/>
    <property type="match status" value="2"/>
</dbReference>
<dbReference type="GO" id="GO:0031012">
    <property type="term" value="C:extracellular matrix"/>
    <property type="evidence" value="ECO:0007669"/>
    <property type="project" value="TreeGrafter"/>
</dbReference>
<keyword evidence="5" id="KW-0472">Membrane</keyword>
<dbReference type="PRINTS" id="PR00947">
    <property type="entry name" value="CUTICLE"/>
</dbReference>
<feature type="region of interest" description="Disordered" evidence="4">
    <location>
        <begin position="248"/>
        <end position="268"/>
    </location>
</feature>
<keyword evidence="5" id="KW-1133">Transmembrane helix</keyword>
<keyword evidence="5" id="KW-0812">Transmembrane</keyword>
<dbReference type="STRING" id="66420.A0A194PYF2"/>
<dbReference type="GO" id="GO:0005615">
    <property type="term" value="C:extracellular space"/>
    <property type="evidence" value="ECO:0007669"/>
    <property type="project" value="TreeGrafter"/>
</dbReference>
<sequence>MLIDTREKLERNDLHSNRDVRGHVRAQPHDVHRDVLFFVAMTAVVVAQDHGHAFSSNHISRYDGHHEAVHGHGHGHIDYFTHPKYEFDYKVEDHHTGDQKSQHEHRDGGAVKGSYSLHQPDGSVRHVEYYADDHTGMIVHVSIGAVWLVQIEPAHNHVAITLLMLRFLIACVVVLYFVFKLVICFAAIVVLAFGISQAHDHGFSSIHISRHDGHHHPVHVHGHGHGHHHDYYTHPKYEFEYKVEDHHTGDIKSQHEHRDGHKSESGYSWHDPHGTVKILALSAVLAVSAAGLLPQAHYSSAAAVSSQSIVRHDQPQAIHAAPVAIHAAPLAYQAAPIATYAAPARISAGHAVSSQTILRHEQPRASYGIAPLAYAAAPAHYAAPLISHAAPAARLIATHQDEYAHPRYDFAYSVADAHTGDNKSQHESRDGDVVHGDYSLLEADGSVRTVQYTADAHNGFNAVVSHSAPGHHAAPARAHVLAHY</sequence>
<dbReference type="InterPro" id="IPR000618">
    <property type="entry name" value="Insect_cuticle"/>
</dbReference>
<proteinExistence type="predicted"/>
<keyword evidence="7" id="KW-1185">Reference proteome</keyword>
<evidence type="ECO:0000313" key="6">
    <source>
        <dbReference type="EMBL" id="KPI97779.1"/>
    </source>
</evidence>
<feature type="region of interest" description="Disordered" evidence="4">
    <location>
        <begin position="94"/>
        <end position="114"/>
    </location>
</feature>
<organism evidence="6 7">
    <name type="scientific">Papilio xuthus</name>
    <name type="common">Asian swallowtail butterfly</name>
    <dbReference type="NCBI Taxonomy" id="66420"/>
    <lineage>
        <taxon>Eukaryota</taxon>
        <taxon>Metazoa</taxon>
        <taxon>Ecdysozoa</taxon>
        <taxon>Arthropoda</taxon>
        <taxon>Hexapoda</taxon>
        <taxon>Insecta</taxon>
        <taxon>Pterygota</taxon>
        <taxon>Neoptera</taxon>
        <taxon>Endopterygota</taxon>
        <taxon>Lepidoptera</taxon>
        <taxon>Glossata</taxon>
        <taxon>Ditrysia</taxon>
        <taxon>Papilionoidea</taxon>
        <taxon>Papilionidae</taxon>
        <taxon>Papilioninae</taxon>
        <taxon>Papilio</taxon>
    </lineage>
</organism>